<sequence>MEKSQIDLLIELAADFQHQTAINNRATEETDESEQRSALSTLVDLARDMQTRIDQQQNRIRQLELMVETDELTGLYNRRGFMKRTREAISRASRTDERGILVIADLDGFKQINDMHGHAAGDAVLRHFGQNLRTHTRSDDFVARFGGDEFAILMTGSDPAAAAKRIVQLQNATERFPLIWQSKALSIRASFGHASFGAKCDIADLIREADEAMYDQKHSRREATEPRKADHNAA</sequence>
<keyword evidence="3" id="KW-0175">Coiled coil</keyword>
<dbReference type="PROSITE" id="PS50887">
    <property type="entry name" value="GGDEF"/>
    <property type="match status" value="1"/>
</dbReference>
<reference evidence="5 6" key="1">
    <citation type="submission" date="2014-07" db="EMBL/GenBank/DDBJ databases">
        <title>Draft genome sequence of Thalassospira tepidiphila 1-1B.</title>
        <authorList>
            <person name="Lai Q."/>
            <person name="Shao Z."/>
        </authorList>
    </citation>
    <scope>NUCLEOTIDE SEQUENCE [LARGE SCALE GENOMIC DNA]</scope>
    <source>
        <strain evidence="5 6">MCCC 1A03514</strain>
    </source>
</reference>
<comment type="catalytic activity">
    <reaction evidence="2">
        <text>2 GTP = 3',3'-c-di-GMP + 2 diphosphate</text>
        <dbReference type="Rhea" id="RHEA:24898"/>
        <dbReference type="ChEBI" id="CHEBI:33019"/>
        <dbReference type="ChEBI" id="CHEBI:37565"/>
        <dbReference type="ChEBI" id="CHEBI:58805"/>
        <dbReference type="EC" id="2.7.7.65"/>
    </reaction>
</comment>
<dbReference type="Gene3D" id="3.30.70.270">
    <property type="match status" value="1"/>
</dbReference>
<feature type="coiled-coil region" evidence="3">
    <location>
        <begin position="46"/>
        <end position="73"/>
    </location>
</feature>
<evidence type="ECO:0000256" key="2">
    <source>
        <dbReference type="ARBA" id="ARBA00034247"/>
    </source>
</evidence>
<evidence type="ECO:0000313" key="5">
    <source>
        <dbReference type="EMBL" id="OAZ10523.1"/>
    </source>
</evidence>
<dbReference type="PANTHER" id="PTHR45138:SF9">
    <property type="entry name" value="DIGUANYLATE CYCLASE DGCM-RELATED"/>
    <property type="match status" value="1"/>
</dbReference>
<dbReference type="RefSeq" id="WP_064780856.1">
    <property type="nucleotide sequence ID" value="NZ_JPVZ01000003.1"/>
</dbReference>
<dbReference type="SUPFAM" id="SSF55073">
    <property type="entry name" value="Nucleotide cyclase"/>
    <property type="match status" value="1"/>
</dbReference>
<comment type="caution">
    <text evidence="5">The sequence shown here is derived from an EMBL/GenBank/DDBJ whole genome shotgun (WGS) entry which is preliminary data.</text>
</comment>
<dbReference type="InterPro" id="IPR029787">
    <property type="entry name" value="Nucleotide_cyclase"/>
</dbReference>
<feature type="domain" description="GGDEF" evidence="4">
    <location>
        <begin position="97"/>
        <end position="229"/>
    </location>
</feature>
<dbReference type="Pfam" id="PF00990">
    <property type="entry name" value="GGDEF"/>
    <property type="match status" value="1"/>
</dbReference>
<dbReference type="FunFam" id="3.30.70.270:FF:000001">
    <property type="entry name" value="Diguanylate cyclase domain protein"/>
    <property type="match status" value="1"/>
</dbReference>
<proteinExistence type="predicted"/>
<gene>
    <name evidence="5" type="ORF">TH4_09895</name>
</gene>
<organism evidence="5 6">
    <name type="scientific">Thalassospira tepidiphila MCCC 1A03514</name>
    <dbReference type="NCBI Taxonomy" id="1177930"/>
    <lineage>
        <taxon>Bacteria</taxon>
        <taxon>Pseudomonadati</taxon>
        <taxon>Pseudomonadota</taxon>
        <taxon>Alphaproteobacteria</taxon>
        <taxon>Rhodospirillales</taxon>
        <taxon>Thalassospiraceae</taxon>
        <taxon>Thalassospira</taxon>
    </lineage>
</organism>
<dbReference type="AlphaFoldDB" id="A0A853L1X7"/>
<dbReference type="PANTHER" id="PTHR45138">
    <property type="entry name" value="REGULATORY COMPONENTS OF SENSORY TRANSDUCTION SYSTEM"/>
    <property type="match status" value="1"/>
</dbReference>
<dbReference type="SMART" id="SM00267">
    <property type="entry name" value="GGDEF"/>
    <property type="match status" value="1"/>
</dbReference>
<accession>A0A853L1X7</accession>
<evidence type="ECO:0000259" key="4">
    <source>
        <dbReference type="PROSITE" id="PS50887"/>
    </source>
</evidence>
<dbReference type="EC" id="2.7.7.65" evidence="1"/>
<protein>
    <recommendedName>
        <fullName evidence="1">diguanylate cyclase</fullName>
        <ecNumber evidence="1">2.7.7.65</ecNumber>
    </recommendedName>
</protein>
<dbReference type="InterPro" id="IPR050469">
    <property type="entry name" value="Diguanylate_Cyclase"/>
</dbReference>
<evidence type="ECO:0000256" key="1">
    <source>
        <dbReference type="ARBA" id="ARBA00012528"/>
    </source>
</evidence>
<name>A0A853L1X7_9PROT</name>
<evidence type="ECO:0000256" key="3">
    <source>
        <dbReference type="SAM" id="Coils"/>
    </source>
</evidence>
<dbReference type="NCBIfam" id="TIGR00254">
    <property type="entry name" value="GGDEF"/>
    <property type="match status" value="1"/>
</dbReference>
<dbReference type="EMBL" id="JPVZ01000003">
    <property type="protein sequence ID" value="OAZ10523.1"/>
    <property type="molecule type" value="Genomic_DNA"/>
</dbReference>
<dbReference type="Proteomes" id="UP000094009">
    <property type="component" value="Unassembled WGS sequence"/>
</dbReference>
<dbReference type="CDD" id="cd01949">
    <property type="entry name" value="GGDEF"/>
    <property type="match status" value="1"/>
</dbReference>
<evidence type="ECO:0000313" key="6">
    <source>
        <dbReference type="Proteomes" id="UP000094009"/>
    </source>
</evidence>
<dbReference type="GO" id="GO:0052621">
    <property type="term" value="F:diguanylate cyclase activity"/>
    <property type="evidence" value="ECO:0007669"/>
    <property type="project" value="UniProtKB-EC"/>
</dbReference>
<dbReference type="InterPro" id="IPR043128">
    <property type="entry name" value="Rev_trsase/Diguanyl_cyclase"/>
</dbReference>
<dbReference type="InterPro" id="IPR000160">
    <property type="entry name" value="GGDEF_dom"/>
</dbReference>